<evidence type="ECO:0000313" key="2">
    <source>
        <dbReference type="EMBL" id="GAB14233.1"/>
    </source>
</evidence>
<name>H0QN32_ARTG1</name>
<dbReference type="AlphaFoldDB" id="H0QN32"/>
<dbReference type="EMBL" id="BAEG01000059">
    <property type="protein sequence ID" value="GAB14233.1"/>
    <property type="molecule type" value="Genomic_DNA"/>
</dbReference>
<reference evidence="2 3" key="1">
    <citation type="submission" date="2011-12" db="EMBL/GenBank/DDBJ databases">
        <title>Whole genome shotgun sequence of Arthrobacter globiformis NBRC 12137.</title>
        <authorList>
            <person name="Miyazawa S."/>
            <person name="Hosoyama A."/>
            <person name="Tsuchikane K."/>
            <person name="Katsumata H."/>
            <person name="Yamazaki S."/>
            <person name="Fujita N."/>
        </authorList>
    </citation>
    <scope>NUCLEOTIDE SEQUENCE [LARGE SCALE GENOMIC DNA]</scope>
    <source>
        <strain evidence="2 3">NBRC 12137</strain>
    </source>
</reference>
<dbReference type="InterPro" id="IPR013320">
    <property type="entry name" value="ConA-like_dom_sf"/>
</dbReference>
<evidence type="ECO:0000256" key="1">
    <source>
        <dbReference type="SAM" id="SignalP"/>
    </source>
</evidence>
<protein>
    <recommendedName>
        <fullName evidence="4">LamG-like jellyroll fold domain-containing protein</fullName>
    </recommendedName>
</protein>
<organism evidence="2 3">
    <name type="scientific">Arthrobacter globiformis (strain ATCC 8010 / DSM 20124 / JCM 1332 / NBRC 12137 / NCIMB 8907 / NRRL B-2979 / 168)</name>
    <dbReference type="NCBI Taxonomy" id="1077972"/>
    <lineage>
        <taxon>Bacteria</taxon>
        <taxon>Bacillati</taxon>
        <taxon>Actinomycetota</taxon>
        <taxon>Actinomycetes</taxon>
        <taxon>Micrococcales</taxon>
        <taxon>Micrococcaceae</taxon>
        <taxon>Arthrobacter</taxon>
    </lineage>
</organism>
<proteinExistence type="predicted"/>
<feature type="signal peptide" evidence="1">
    <location>
        <begin position="1"/>
        <end position="37"/>
    </location>
</feature>
<dbReference type="Gene3D" id="2.60.120.200">
    <property type="match status" value="1"/>
</dbReference>
<sequence>MQDQNRPALQPSTILSRRAALLSALALPFVGPAAAHAAPPVDNDQSTFQRTSYNDTVLHDRPSAFWTMGHPFSGLEADVSGHGHRGRYVGSPKAATLPNGERATLFNGNSQYMQVGDHAALSPATAGLLTLEAWMRPDTLHFPYAEGTGYVHWMGKGAPYNHEYAARMYSTGNSEDRANRISGYLFNASGGKGAGSYFQQEVRPGQWIHYVLVINANETSAKYPNGYTKIYRNGELAHQNNLDYRGTPVTPHHGNAPFRVGTRDFNSFFRGAIGKVAIYGKELSPRRVAQHYVAMTRM</sequence>
<gene>
    <name evidence="2" type="ORF">ARGLB_059_00090</name>
</gene>
<dbReference type="Pfam" id="PF13385">
    <property type="entry name" value="Laminin_G_3"/>
    <property type="match status" value="1"/>
</dbReference>
<dbReference type="SUPFAM" id="SSF49899">
    <property type="entry name" value="Concanavalin A-like lectins/glucanases"/>
    <property type="match status" value="1"/>
</dbReference>
<keyword evidence="3" id="KW-1185">Reference proteome</keyword>
<keyword evidence="1" id="KW-0732">Signal</keyword>
<evidence type="ECO:0008006" key="4">
    <source>
        <dbReference type="Google" id="ProtNLM"/>
    </source>
</evidence>
<accession>H0QN32</accession>
<evidence type="ECO:0000313" key="3">
    <source>
        <dbReference type="Proteomes" id="UP000003828"/>
    </source>
</evidence>
<comment type="caution">
    <text evidence="2">The sequence shown here is derived from an EMBL/GenBank/DDBJ whole genome shotgun (WGS) entry which is preliminary data.</text>
</comment>
<dbReference type="Proteomes" id="UP000003828">
    <property type="component" value="Unassembled WGS sequence"/>
</dbReference>
<feature type="chain" id="PRO_5003537705" description="LamG-like jellyroll fold domain-containing protein" evidence="1">
    <location>
        <begin position="38"/>
        <end position="298"/>
    </location>
</feature>
<dbReference type="eggNOG" id="COG2885">
    <property type="taxonomic scope" value="Bacteria"/>
</dbReference>